<proteinExistence type="predicted"/>
<dbReference type="EMBL" id="JAWDGP010005812">
    <property type="protein sequence ID" value="KAK3751595.1"/>
    <property type="molecule type" value="Genomic_DNA"/>
</dbReference>
<feature type="compositionally biased region" description="Polar residues" evidence="1">
    <location>
        <begin position="8"/>
        <end position="20"/>
    </location>
</feature>
<protein>
    <submittedName>
        <fullName evidence="2">Uncharacterized protein</fullName>
    </submittedName>
</protein>
<sequence>MLSFPYDSWTSKESNFLRRSQSGRTPAWWAVVLVKRFIVLSQMDKMLSRVDVMKSLSPGSYRRDLLRSQTHYEPLHSSITTSKVALHCERIMYRSSVPHY</sequence>
<dbReference type="AlphaFoldDB" id="A0AAE0YNJ2"/>
<evidence type="ECO:0000313" key="3">
    <source>
        <dbReference type="Proteomes" id="UP001283361"/>
    </source>
</evidence>
<evidence type="ECO:0000256" key="1">
    <source>
        <dbReference type="SAM" id="MobiDB-lite"/>
    </source>
</evidence>
<reference evidence="2" key="1">
    <citation type="journal article" date="2023" name="G3 (Bethesda)">
        <title>A reference genome for the long-term kleptoplast-retaining sea slug Elysia crispata morphotype clarki.</title>
        <authorList>
            <person name="Eastman K.E."/>
            <person name="Pendleton A.L."/>
            <person name="Shaikh M.A."/>
            <person name="Suttiyut T."/>
            <person name="Ogas R."/>
            <person name="Tomko P."/>
            <person name="Gavelis G."/>
            <person name="Widhalm J.R."/>
            <person name="Wisecaver J.H."/>
        </authorList>
    </citation>
    <scope>NUCLEOTIDE SEQUENCE</scope>
    <source>
        <strain evidence="2">ECLA1</strain>
    </source>
</reference>
<name>A0AAE0YNJ2_9GAST</name>
<feature type="region of interest" description="Disordered" evidence="1">
    <location>
        <begin position="1"/>
        <end position="20"/>
    </location>
</feature>
<dbReference type="Proteomes" id="UP001283361">
    <property type="component" value="Unassembled WGS sequence"/>
</dbReference>
<organism evidence="2 3">
    <name type="scientific">Elysia crispata</name>
    <name type="common">lettuce slug</name>
    <dbReference type="NCBI Taxonomy" id="231223"/>
    <lineage>
        <taxon>Eukaryota</taxon>
        <taxon>Metazoa</taxon>
        <taxon>Spiralia</taxon>
        <taxon>Lophotrochozoa</taxon>
        <taxon>Mollusca</taxon>
        <taxon>Gastropoda</taxon>
        <taxon>Heterobranchia</taxon>
        <taxon>Euthyneura</taxon>
        <taxon>Panpulmonata</taxon>
        <taxon>Sacoglossa</taxon>
        <taxon>Placobranchoidea</taxon>
        <taxon>Plakobranchidae</taxon>
        <taxon>Elysia</taxon>
    </lineage>
</organism>
<comment type="caution">
    <text evidence="2">The sequence shown here is derived from an EMBL/GenBank/DDBJ whole genome shotgun (WGS) entry which is preliminary data.</text>
</comment>
<keyword evidence="3" id="KW-1185">Reference proteome</keyword>
<accession>A0AAE0YNJ2</accession>
<evidence type="ECO:0000313" key="2">
    <source>
        <dbReference type="EMBL" id="KAK3751595.1"/>
    </source>
</evidence>
<gene>
    <name evidence="2" type="ORF">RRG08_012657</name>
</gene>